<sequence length="64" mass="7249">MHGISPEILELCLFWLGLYDTGVKRVASRNPSLCASLILLRQMTDYSPRKHNRSESCRDGRDAA</sequence>
<protein>
    <submittedName>
        <fullName evidence="1">Uncharacterized protein</fullName>
    </submittedName>
</protein>
<evidence type="ECO:0000313" key="2">
    <source>
        <dbReference type="Proteomes" id="UP000278756"/>
    </source>
</evidence>
<evidence type="ECO:0000313" key="1">
    <source>
        <dbReference type="EMBL" id="BBF80052.1"/>
    </source>
</evidence>
<organism evidence="1 2">
    <name type="scientific">Asticcacaulis excentricus</name>
    <dbReference type="NCBI Taxonomy" id="78587"/>
    <lineage>
        <taxon>Bacteria</taxon>
        <taxon>Pseudomonadati</taxon>
        <taxon>Pseudomonadota</taxon>
        <taxon>Alphaproteobacteria</taxon>
        <taxon>Caulobacterales</taxon>
        <taxon>Caulobacteraceae</taxon>
        <taxon>Asticcacaulis</taxon>
    </lineage>
</organism>
<dbReference type="AlphaFoldDB" id="A0A3G9FY68"/>
<accession>A0A3G9FY68</accession>
<gene>
    <name evidence="1" type="ORF">EM6_0630</name>
</gene>
<proteinExistence type="predicted"/>
<dbReference type="Proteomes" id="UP000278756">
    <property type="component" value="Chromosome 1"/>
</dbReference>
<reference evidence="2" key="2">
    <citation type="journal article" date="2017" name="Plant Physiol. Biochem.">
        <title>Differential oxidative and antioxidative response of duckweed Lemna minor toward plant growth promoting/inhibiting bacteria.</title>
        <authorList>
            <person name="Ishizawa H."/>
            <person name="Kuroda M."/>
            <person name="Morikawa M."/>
            <person name="Ike M."/>
        </authorList>
    </citation>
    <scope>NUCLEOTIDE SEQUENCE [LARGE SCALE GENOMIC DNA]</scope>
    <source>
        <strain evidence="2">M6</strain>
    </source>
</reference>
<name>A0A3G9FY68_9CAUL</name>
<reference evidence="2" key="1">
    <citation type="journal article" date="2017" name="Biotechnol. Biofuels">
        <title>Evaluation of environmental bacterial communities as a factor affecting the growth of duckweed Lemna minor.</title>
        <authorList>
            <person name="Ishizawa H."/>
            <person name="Kuroda M."/>
            <person name="Morikawa M."/>
            <person name="Ike M."/>
        </authorList>
    </citation>
    <scope>NUCLEOTIDE SEQUENCE [LARGE SCALE GENOMIC DNA]</scope>
    <source>
        <strain evidence="2">M6</strain>
    </source>
</reference>
<dbReference type="EMBL" id="AP018827">
    <property type="protein sequence ID" value="BBF80052.1"/>
    <property type="molecule type" value="Genomic_DNA"/>
</dbReference>